<feature type="repeat" description="WD" evidence="9">
    <location>
        <begin position="420"/>
        <end position="461"/>
    </location>
</feature>
<keyword evidence="5" id="KW-0508">mRNA splicing</keyword>
<evidence type="ECO:0000256" key="7">
    <source>
        <dbReference type="ARBA" id="ARBA00025801"/>
    </source>
</evidence>
<reference evidence="12" key="1">
    <citation type="journal article" date="2022" name="bioRxiv">
        <title>Genomics of Preaxostyla Flagellates Illuminates Evolutionary Transitions and the Path Towards Mitochondrial Loss.</title>
        <authorList>
            <person name="Novak L.V.F."/>
            <person name="Treitli S.C."/>
            <person name="Pyrih J."/>
            <person name="Halakuc P."/>
            <person name="Pipaliya S.V."/>
            <person name="Vacek V."/>
            <person name="Brzon O."/>
            <person name="Soukal P."/>
            <person name="Eme L."/>
            <person name="Dacks J.B."/>
            <person name="Karnkowska A."/>
            <person name="Elias M."/>
            <person name="Hampl V."/>
        </authorList>
    </citation>
    <scope>NUCLEOTIDE SEQUENCE</scope>
    <source>
        <strain evidence="12">RCP-MX</strain>
    </source>
</reference>
<dbReference type="InterPro" id="IPR020472">
    <property type="entry name" value="WD40_PAC1"/>
</dbReference>
<dbReference type="Pfam" id="PF17814">
    <property type="entry name" value="LisH_TPL"/>
    <property type="match status" value="1"/>
</dbReference>
<evidence type="ECO:0000259" key="11">
    <source>
        <dbReference type="Pfam" id="PF17814"/>
    </source>
</evidence>
<evidence type="ECO:0000256" key="1">
    <source>
        <dbReference type="ARBA" id="ARBA00004324"/>
    </source>
</evidence>
<dbReference type="InterPro" id="IPR006594">
    <property type="entry name" value="LisH"/>
</dbReference>
<dbReference type="PROSITE" id="PS50294">
    <property type="entry name" value="WD_REPEATS_REGION"/>
    <property type="match status" value="4"/>
</dbReference>
<dbReference type="SUPFAM" id="SSF50978">
    <property type="entry name" value="WD40 repeat-like"/>
    <property type="match status" value="1"/>
</dbReference>
<dbReference type="CDD" id="cd00200">
    <property type="entry name" value="WD40"/>
    <property type="match status" value="1"/>
</dbReference>
<keyword evidence="6" id="KW-0539">Nucleus</keyword>
<dbReference type="Proteomes" id="UP001141327">
    <property type="component" value="Unassembled WGS sequence"/>
</dbReference>
<dbReference type="SMART" id="SM00320">
    <property type="entry name" value="WD40"/>
    <property type="match status" value="7"/>
</dbReference>
<organism evidence="12 13">
    <name type="scientific">Paratrimastix pyriformis</name>
    <dbReference type="NCBI Taxonomy" id="342808"/>
    <lineage>
        <taxon>Eukaryota</taxon>
        <taxon>Metamonada</taxon>
        <taxon>Preaxostyla</taxon>
        <taxon>Paratrimastigidae</taxon>
        <taxon>Paratrimastix</taxon>
    </lineage>
</organism>
<comment type="subcellular location">
    <subcellularLocation>
        <location evidence="1">Nucleus speckle</location>
    </subcellularLocation>
</comment>
<keyword evidence="3" id="KW-0507">mRNA processing</keyword>
<feature type="compositionally biased region" description="Low complexity" evidence="10">
    <location>
        <begin position="16"/>
        <end position="25"/>
    </location>
</feature>
<dbReference type="PRINTS" id="PR00320">
    <property type="entry name" value="GPROTEINBRPT"/>
</dbReference>
<comment type="similarity">
    <text evidence="7">Belongs to the WD repeat SMU1 family.</text>
</comment>
<evidence type="ECO:0000256" key="10">
    <source>
        <dbReference type="SAM" id="MobiDB-lite"/>
    </source>
</evidence>
<evidence type="ECO:0000256" key="8">
    <source>
        <dbReference type="ARBA" id="ARBA00026184"/>
    </source>
</evidence>
<evidence type="ECO:0000313" key="13">
    <source>
        <dbReference type="Proteomes" id="UP001141327"/>
    </source>
</evidence>
<sequence>MEAQRLPPPPAPAEPAPVESATSSSAPALALPGEKSVLGIAPVQETPVDATDVIKLMLQFCKENALLKTMSTLMDETQVTLNTVDSVEQFVADINGGRWDQVLHTVGTLRLPIEKLIDLYEQSATLIASIVLEMIEMREVDMARALLRQTGPMQALKHENSERYLRLEHLASRPAFDPIMVRVRPSGGPPLAVEVGVLPPSRLLALLSQALKWQKHTGQLHDGAYDLLRGAAAMPTVTHETFPTTLACLIRFGARSHPEVAAFSPDGQYLVSGSVDGFVEVWDYQTAQLRKDLQYQAQDQFMVHEDPVLATAFTRDGAILATGAQNGKIKVWRIQTGEVSRRSPPPPGSAIRSSPDPALITVVFLAAVPWGISACGGLSGPTGGVTCMQFSRDGSHLLSGSFDKTIRVHGLKSGKLLKEYKGHQSFVNCLTYTSDGNRIVSGGSDGTVRIWDARTTECLITFKPPVAAGAPTEAAVIGVQLMPRNPDQMVVCTRSPTVFIINTQGQVLRSFSSGKLQGGDFVGSCTSPRGEWLYCLAEDGKMYCFHMGTGKLESILTCHEKEGIGLVHHPHRNLIATYCADGTIKLWRPAD</sequence>
<gene>
    <name evidence="12" type="ORF">PAPYR_6118</name>
</gene>
<dbReference type="InterPro" id="IPR036322">
    <property type="entry name" value="WD40_repeat_dom_sf"/>
</dbReference>
<name>A0ABQ8UKC7_9EUKA</name>
<keyword evidence="4" id="KW-0677">Repeat</keyword>
<dbReference type="PROSITE" id="PS00678">
    <property type="entry name" value="WD_REPEATS_1"/>
    <property type="match status" value="1"/>
</dbReference>
<dbReference type="InterPro" id="IPR045184">
    <property type="entry name" value="SMU1"/>
</dbReference>
<proteinExistence type="inferred from homology"/>
<dbReference type="Pfam" id="PF00400">
    <property type="entry name" value="WD40"/>
    <property type="match status" value="5"/>
</dbReference>
<dbReference type="PROSITE" id="PS50896">
    <property type="entry name" value="LISH"/>
    <property type="match status" value="1"/>
</dbReference>
<dbReference type="InterPro" id="IPR054532">
    <property type="entry name" value="TPL_SMU1_LisH-like"/>
</dbReference>
<evidence type="ECO:0000256" key="6">
    <source>
        <dbReference type="ARBA" id="ARBA00023242"/>
    </source>
</evidence>
<dbReference type="EMBL" id="JAPMOS010000033">
    <property type="protein sequence ID" value="KAJ4458162.1"/>
    <property type="molecule type" value="Genomic_DNA"/>
</dbReference>
<feature type="repeat" description="WD" evidence="9">
    <location>
        <begin position="378"/>
        <end position="419"/>
    </location>
</feature>
<evidence type="ECO:0000256" key="2">
    <source>
        <dbReference type="ARBA" id="ARBA00022574"/>
    </source>
</evidence>
<dbReference type="Gene3D" id="2.130.10.10">
    <property type="entry name" value="YVTN repeat-like/Quinoprotein amine dehydrogenase"/>
    <property type="match status" value="3"/>
</dbReference>
<dbReference type="InterPro" id="IPR019775">
    <property type="entry name" value="WD40_repeat_CS"/>
</dbReference>
<comment type="caution">
    <text evidence="12">The sequence shown here is derived from an EMBL/GenBank/DDBJ whole genome shotgun (WGS) entry which is preliminary data.</text>
</comment>
<feature type="compositionally biased region" description="Pro residues" evidence="10">
    <location>
        <begin position="1"/>
        <end position="15"/>
    </location>
</feature>
<keyword evidence="13" id="KW-1185">Reference proteome</keyword>
<feature type="domain" description="TPL/SMU1 LisH-like dimerisation" evidence="11">
    <location>
        <begin position="51"/>
        <end position="79"/>
    </location>
</feature>
<evidence type="ECO:0000256" key="3">
    <source>
        <dbReference type="ARBA" id="ARBA00022664"/>
    </source>
</evidence>
<dbReference type="PANTHER" id="PTHR22848">
    <property type="entry name" value="WD40 REPEAT PROTEIN"/>
    <property type="match status" value="1"/>
</dbReference>
<evidence type="ECO:0000256" key="9">
    <source>
        <dbReference type="PROSITE-ProRule" id="PRU00221"/>
    </source>
</evidence>
<feature type="repeat" description="WD" evidence="9">
    <location>
        <begin position="301"/>
        <end position="342"/>
    </location>
</feature>
<protein>
    <recommendedName>
        <fullName evidence="8">WD40 repeat-containing protein SMU1</fullName>
    </recommendedName>
</protein>
<evidence type="ECO:0000256" key="5">
    <source>
        <dbReference type="ARBA" id="ARBA00023187"/>
    </source>
</evidence>
<accession>A0ABQ8UKC7</accession>
<dbReference type="InterPro" id="IPR015943">
    <property type="entry name" value="WD40/YVTN_repeat-like_dom_sf"/>
</dbReference>
<evidence type="ECO:0000256" key="4">
    <source>
        <dbReference type="ARBA" id="ARBA00022737"/>
    </source>
</evidence>
<keyword evidence="2 9" id="KW-0853">WD repeat</keyword>
<feature type="region of interest" description="Disordered" evidence="10">
    <location>
        <begin position="1"/>
        <end position="25"/>
    </location>
</feature>
<feature type="repeat" description="WD" evidence="9">
    <location>
        <begin position="262"/>
        <end position="292"/>
    </location>
</feature>
<dbReference type="InterPro" id="IPR001680">
    <property type="entry name" value="WD40_rpt"/>
</dbReference>
<evidence type="ECO:0000313" key="12">
    <source>
        <dbReference type="EMBL" id="KAJ4458162.1"/>
    </source>
</evidence>
<dbReference type="PROSITE" id="PS50082">
    <property type="entry name" value="WD_REPEATS_2"/>
    <property type="match status" value="5"/>
</dbReference>
<feature type="repeat" description="WD" evidence="9">
    <location>
        <begin position="556"/>
        <end position="591"/>
    </location>
</feature>